<proteinExistence type="predicted"/>
<dbReference type="Proteomes" id="UP000789570">
    <property type="component" value="Unassembled WGS sequence"/>
</dbReference>
<comment type="caution">
    <text evidence="1">The sequence shown here is derived from an EMBL/GenBank/DDBJ whole genome shotgun (WGS) entry which is preliminary data.</text>
</comment>
<sequence>VNTGPLTYTACQTACNHGWVACYSIIGLVAGTITGGLGVPITATT</sequence>
<reference evidence="1" key="1">
    <citation type="submission" date="2021-06" db="EMBL/GenBank/DDBJ databases">
        <authorList>
            <person name="Kallberg Y."/>
            <person name="Tangrot J."/>
            <person name="Rosling A."/>
        </authorList>
    </citation>
    <scope>NUCLEOTIDE SEQUENCE</scope>
    <source>
        <strain evidence="1">UK204</strain>
    </source>
</reference>
<evidence type="ECO:0000313" key="1">
    <source>
        <dbReference type="EMBL" id="CAG8769327.1"/>
    </source>
</evidence>
<name>A0A9N9NT99_9GLOM</name>
<organism evidence="1 2">
    <name type="scientific">Funneliformis caledonium</name>
    <dbReference type="NCBI Taxonomy" id="1117310"/>
    <lineage>
        <taxon>Eukaryota</taxon>
        <taxon>Fungi</taxon>
        <taxon>Fungi incertae sedis</taxon>
        <taxon>Mucoromycota</taxon>
        <taxon>Glomeromycotina</taxon>
        <taxon>Glomeromycetes</taxon>
        <taxon>Glomerales</taxon>
        <taxon>Glomeraceae</taxon>
        <taxon>Funneliformis</taxon>
    </lineage>
</organism>
<evidence type="ECO:0000313" key="2">
    <source>
        <dbReference type="Proteomes" id="UP000789570"/>
    </source>
</evidence>
<dbReference type="AlphaFoldDB" id="A0A9N9NT99"/>
<gene>
    <name evidence="1" type="ORF">FCALED_LOCUS17429</name>
</gene>
<feature type="non-terminal residue" evidence="1">
    <location>
        <position position="1"/>
    </location>
</feature>
<feature type="non-terminal residue" evidence="1">
    <location>
        <position position="45"/>
    </location>
</feature>
<dbReference type="OrthoDB" id="10063670at2759"/>
<accession>A0A9N9NT99</accession>
<protein>
    <submittedName>
        <fullName evidence="1">5166_t:CDS:1</fullName>
    </submittedName>
</protein>
<keyword evidence="2" id="KW-1185">Reference proteome</keyword>
<dbReference type="EMBL" id="CAJVPQ010026630">
    <property type="protein sequence ID" value="CAG8769327.1"/>
    <property type="molecule type" value="Genomic_DNA"/>
</dbReference>